<evidence type="ECO:0000259" key="1">
    <source>
        <dbReference type="Pfam" id="PF16064"/>
    </source>
</evidence>
<reference evidence="3" key="1">
    <citation type="submission" date="2013-09" db="EMBL/GenBank/DDBJ databases">
        <title>The Genome Sequence of Anopheles culicifacies species A.</title>
        <authorList>
            <consortium name="The Broad Institute Genomics Platform"/>
            <person name="Neafsey D.E."/>
            <person name="Besansky N."/>
            <person name="Howell P."/>
            <person name="Walton C."/>
            <person name="Young S.K."/>
            <person name="Zeng Q."/>
            <person name="Gargeya S."/>
            <person name="Fitzgerald M."/>
            <person name="Haas B."/>
            <person name="Abouelleil A."/>
            <person name="Allen A.W."/>
            <person name="Alvarado L."/>
            <person name="Arachchi H.M."/>
            <person name="Berlin A.M."/>
            <person name="Chapman S.B."/>
            <person name="Gainer-Dewar J."/>
            <person name="Goldberg J."/>
            <person name="Griggs A."/>
            <person name="Gujja S."/>
            <person name="Hansen M."/>
            <person name="Howarth C."/>
            <person name="Imamovic A."/>
            <person name="Ireland A."/>
            <person name="Larimer J."/>
            <person name="McCowan C."/>
            <person name="Murphy C."/>
            <person name="Pearson M."/>
            <person name="Poon T.W."/>
            <person name="Priest M."/>
            <person name="Roberts A."/>
            <person name="Saif S."/>
            <person name="Shea T."/>
            <person name="Sisk P."/>
            <person name="Sykes S."/>
            <person name="Wortman J."/>
            <person name="Nusbaum C."/>
            <person name="Birren B."/>
        </authorList>
    </citation>
    <scope>NUCLEOTIDE SEQUENCE [LARGE SCALE GENOMIC DNA]</scope>
    <source>
        <strain evidence="3">A-37</strain>
    </source>
</reference>
<keyword evidence="3" id="KW-1185">Reference proteome</keyword>
<sequence>MFITVSVETNKTDAYTIKFPIESEENVEMLEEWVKLSDNVRQRYVDYLGAVMKQGKSIGAVFGYIFSDAAMYSYNYSGICNRGPRRKAMLGYAIFTECMLVPLFNLMEPAIKIEEDSTDFGEFAFLSEHHLMEDITESIKKSNTSKKMTTSRKRKLGIAELFQLSSGSATTVSQRNLLENPFPIVSITELSEFDSLLLGNPSFTEKCVRLTDSDGDTTLSVKAQMLHSVIRDEGNSLDNATCHMRLLLEHAIDYAVILRYSWYGFMPRSPAARTSGEQHPFRNLLGVISLLHRARQLRFATCSREEINEGIEKFLKRKLRCHALFVKKQQLMKQQGLMSG</sequence>
<dbReference type="STRING" id="139723.A0A182LVD4"/>
<reference evidence="2" key="2">
    <citation type="submission" date="2020-05" db="UniProtKB">
        <authorList>
            <consortium name="EnsemblMetazoa"/>
        </authorList>
    </citation>
    <scope>IDENTIFICATION</scope>
    <source>
        <strain evidence="2">A-37</strain>
    </source>
</reference>
<evidence type="ECO:0000313" key="3">
    <source>
        <dbReference type="Proteomes" id="UP000075883"/>
    </source>
</evidence>
<dbReference type="VEuPathDB" id="VectorBase:ACUA002897"/>
<organism evidence="2 3">
    <name type="scientific">Anopheles culicifacies</name>
    <dbReference type="NCBI Taxonomy" id="139723"/>
    <lineage>
        <taxon>Eukaryota</taxon>
        <taxon>Metazoa</taxon>
        <taxon>Ecdysozoa</taxon>
        <taxon>Arthropoda</taxon>
        <taxon>Hexapoda</taxon>
        <taxon>Insecta</taxon>
        <taxon>Pterygota</taxon>
        <taxon>Neoptera</taxon>
        <taxon>Endopterygota</taxon>
        <taxon>Diptera</taxon>
        <taxon>Nematocera</taxon>
        <taxon>Culicoidea</taxon>
        <taxon>Culicidae</taxon>
        <taxon>Anophelinae</taxon>
        <taxon>Anopheles</taxon>
        <taxon>culicifacies species complex</taxon>
    </lineage>
</organism>
<dbReference type="EMBL" id="AXCM01001279">
    <property type="status" value="NOT_ANNOTATED_CDS"/>
    <property type="molecule type" value="Genomic_DNA"/>
</dbReference>
<name>A0A182LVD4_9DIPT</name>
<dbReference type="InterPro" id="IPR032071">
    <property type="entry name" value="DUF4806"/>
</dbReference>
<dbReference type="Pfam" id="PF16064">
    <property type="entry name" value="DUF4806"/>
    <property type="match status" value="1"/>
</dbReference>
<dbReference type="EnsemblMetazoa" id="ACUA002897-RA">
    <property type="protein sequence ID" value="ACUA002897-PA"/>
    <property type="gene ID" value="ACUA002897"/>
</dbReference>
<feature type="domain" description="DUF4806" evidence="1">
    <location>
        <begin position="17"/>
        <end position="100"/>
    </location>
</feature>
<accession>A0A182LVD4</accession>
<evidence type="ECO:0000313" key="2">
    <source>
        <dbReference type="EnsemblMetazoa" id="ACUA002897-PA"/>
    </source>
</evidence>
<proteinExistence type="predicted"/>
<dbReference type="AlphaFoldDB" id="A0A182LVD4"/>
<protein>
    <recommendedName>
        <fullName evidence="1">DUF4806 domain-containing protein</fullName>
    </recommendedName>
</protein>
<dbReference type="Proteomes" id="UP000075883">
    <property type="component" value="Unassembled WGS sequence"/>
</dbReference>